<dbReference type="GO" id="GO:0015888">
    <property type="term" value="P:thiamine transport"/>
    <property type="evidence" value="ECO:0007669"/>
    <property type="project" value="TreeGrafter"/>
</dbReference>
<dbReference type="Pfam" id="PF13343">
    <property type="entry name" value="SBP_bac_6"/>
    <property type="match status" value="1"/>
</dbReference>
<dbReference type="GO" id="GO:0030975">
    <property type="term" value="F:thiamine binding"/>
    <property type="evidence" value="ECO:0007669"/>
    <property type="project" value="TreeGrafter"/>
</dbReference>
<feature type="chain" id="PRO_5018782697" evidence="3">
    <location>
        <begin position="23"/>
        <end position="344"/>
    </location>
</feature>
<dbReference type="CDD" id="cd13544">
    <property type="entry name" value="PBP2_Fbp_like_1"/>
    <property type="match status" value="1"/>
</dbReference>
<feature type="binding site" evidence="2">
    <location>
        <position position="230"/>
    </location>
    <ligand>
        <name>Fe cation</name>
        <dbReference type="ChEBI" id="CHEBI:24875"/>
    </ligand>
</feature>
<dbReference type="GO" id="GO:0046872">
    <property type="term" value="F:metal ion binding"/>
    <property type="evidence" value="ECO:0007669"/>
    <property type="project" value="UniProtKB-KW"/>
</dbReference>
<dbReference type="InterPro" id="IPR026045">
    <property type="entry name" value="Ferric-bd"/>
</dbReference>
<dbReference type="Gene3D" id="3.40.190.10">
    <property type="entry name" value="Periplasmic binding protein-like II"/>
    <property type="match status" value="2"/>
</dbReference>
<keyword evidence="2" id="KW-0479">Metal-binding</keyword>
<dbReference type="Proteomes" id="UP000273143">
    <property type="component" value="Chromosome"/>
</dbReference>
<dbReference type="InterPro" id="IPR017663">
    <property type="entry name" value="ABC_2-AEP-bd"/>
</dbReference>
<dbReference type="KEGG" id="emo:DM558_09895"/>
<dbReference type="GO" id="GO:0030288">
    <property type="term" value="C:outer membrane-bounded periplasmic space"/>
    <property type="evidence" value="ECO:0007669"/>
    <property type="project" value="TreeGrafter"/>
</dbReference>
<evidence type="ECO:0000313" key="4">
    <source>
        <dbReference type="EMBL" id="AZS51065.1"/>
    </source>
</evidence>
<protein>
    <submittedName>
        <fullName evidence="4">Putative 2-aminoethylphosphonate ABC transporter substrate-binding protein</fullName>
    </submittedName>
</protein>
<keyword evidence="1 3" id="KW-0732">Signal</keyword>
<gene>
    <name evidence="4" type="ORF">DM558_09895</name>
</gene>
<organism evidence="4 5">
    <name type="scientific">Entomomonas moraniae</name>
    <dbReference type="NCBI Taxonomy" id="2213226"/>
    <lineage>
        <taxon>Bacteria</taxon>
        <taxon>Pseudomonadati</taxon>
        <taxon>Pseudomonadota</taxon>
        <taxon>Gammaproteobacteria</taxon>
        <taxon>Pseudomonadales</taxon>
        <taxon>Pseudomonadaceae</taxon>
        <taxon>Entomomonas</taxon>
    </lineage>
</organism>
<dbReference type="RefSeq" id="WP_109701891.1">
    <property type="nucleotide sequence ID" value="NZ_CP029822.1"/>
</dbReference>
<dbReference type="PANTHER" id="PTHR30006">
    <property type="entry name" value="THIAMINE-BINDING PERIPLASMIC PROTEIN-RELATED"/>
    <property type="match status" value="1"/>
</dbReference>
<evidence type="ECO:0000256" key="3">
    <source>
        <dbReference type="SAM" id="SignalP"/>
    </source>
</evidence>
<evidence type="ECO:0000313" key="5">
    <source>
        <dbReference type="Proteomes" id="UP000273143"/>
    </source>
</evidence>
<dbReference type="EMBL" id="CP029822">
    <property type="protein sequence ID" value="AZS51065.1"/>
    <property type="molecule type" value="Genomic_DNA"/>
</dbReference>
<reference evidence="5" key="1">
    <citation type="submission" date="2018-06" db="EMBL/GenBank/DDBJ databases">
        <title>Complete genome of Pseudomonas insecticola strain QZS01.</title>
        <authorList>
            <person name="Wang J."/>
            <person name="Su Q."/>
        </authorList>
    </citation>
    <scope>NUCLEOTIDE SEQUENCE [LARGE SCALE GENOMIC DNA]</scope>
    <source>
        <strain evidence="5">QZS01</strain>
    </source>
</reference>
<dbReference type="AlphaFoldDB" id="A0A3Q9JJM8"/>
<keyword evidence="2" id="KW-0408">Iron</keyword>
<name>A0A3Q9JJM8_9GAMM</name>
<dbReference type="GO" id="GO:0030976">
    <property type="term" value="F:thiamine pyrophosphate binding"/>
    <property type="evidence" value="ECO:0007669"/>
    <property type="project" value="TreeGrafter"/>
</dbReference>
<keyword evidence="5" id="KW-1185">Reference proteome</keyword>
<dbReference type="PIRSF" id="PIRSF002825">
    <property type="entry name" value="CfbpA"/>
    <property type="match status" value="1"/>
</dbReference>
<accession>A0A3Q9JJM8</accession>
<dbReference type="SUPFAM" id="SSF53850">
    <property type="entry name" value="Periplasmic binding protein-like II"/>
    <property type="match status" value="1"/>
</dbReference>
<proteinExistence type="predicted"/>
<dbReference type="PANTHER" id="PTHR30006:SF2">
    <property type="entry name" value="ABC TRANSPORTER SUBSTRATE-BINDING PROTEIN"/>
    <property type="match status" value="1"/>
</dbReference>
<dbReference type="NCBIfam" id="TIGR03261">
    <property type="entry name" value="phnS2"/>
    <property type="match status" value="1"/>
</dbReference>
<evidence type="ECO:0000256" key="1">
    <source>
        <dbReference type="ARBA" id="ARBA00022729"/>
    </source>
</evidence>
<feature type="signal peptide" evidence="3">
    <location>
        <begin position="1"/>
        <end position="22"/>
    </location>
</feature>
<sequence>MYLRKVLISISMGLLYSMSAWAEKSQLTVYTALETDQIKAYQRAFNKAYPDIQLRIVRDSTGVIVSKLLAEKNNPKADVIWGVAITGLGVLKQQGMLEPYAPANLSNIKESYRDVNNPPYWWGLDVTGAVVCFNTVEAAKRNIPKPEKWADLLDPVYRGQIVMPDPTSSGTGYFDVVSWLQMLGDDQGRGDGWRFMDELHKNIAQYTHSGSKPCNMAATGEYVLGISFEYRGHTNKMKGAPIDLIFPAEGLGWDVEAFAIHKGTKNLAAAKTLADWASSTEAMKLYGKSFAITGQPNVAPKLANIPDDYEQRLIKMDFDYAAKERDRILREWSSRYANKSESTK</sequence>
<evidence type="ECO:0000256" key="2">
    <source>
        <dbReference type="PIRSR" id="PIRSR002825-1"/>
    </source>
</evidence>